<dbReference type="PANTHER" id="PTHR30015:SF7">
    <property type="entry name" value="TYPE IV METHYL-DIRECTED RESTRICTION ENZYME ECOKMRR"/>
    <property type="match status" value="1"/>
</dbReference>
<dbReference type="InterPro" id="IPR007560">
    <property type="entry name" value="Restrct_endonuc_IV_Mrr"/>
</dbReference>
<dbReference type="PANTHER" id="PTHR30015">
    <property type="entry name" value="MRR RESTRICTION SYSTEM PROTEIN"/>
    <property type="match status" value="1"/>
</dbReference>
<name>A0AB33JUN4_9ACTN</name>
<dbReference type="Gene3D" id="3.40.1350.10">
    <property type="match status" value="1"/>
</dbReference>
<feature type="domain" description="Restriction endonuclease type IV Mrr" evidence="1">
    <location>
        <begin position="15"/>
        <end position="72"/>
    </location>
</feature>
<dbReference type="InterPro" id="IPR011856">
    <property type="entry name" value="tRNA_endonuc-like_dom_sf"/>
</dbReference>
<sequence length="97" mass="10718">MDPQRCLRNLGAVVSKNVVGPEAVRALLGTLQDKQATRGVLVTTSWYGKTSLDFGHRHKLDLIDGRNLKALLLEYLGIDALIGLPKIPPSWQQRDIS</sequence>
<dbReference type="GO" id="GO:0003677">
    <property type="term" value="F:DNA binding"/>
    <property type="evidence" value="ECO:0007669"/>
    <property type="project" value="InterPro"/>
</dbReference>
<dbReference type="InterPro" id="IPR052906">
    <property type="entry name" value="Type_IV_Methyl-Rstrct_Enzyme"/>
</dbReference>
<organism evidence="2">
    <name type="scientific">Kitasatospora sp. CMC57</name>
    <dbReference type="NCBI Taxonomy" id="3231513"/>
    <lineage>
        <taxon>Bacteria</taxon>
        <taxon>Bacillati</taxon>
        <taxon>Actinomycetota</taxon>
        <taxon>Actinomycetes</taxon>
        <taxon>Kitasatosporales</taxon>
        <taxon>Streptomycetaceae</taxon>
        <taxon>Kitasatospora</taxon>
    </lineage>
</organism>
<reference evidence="2" key="1">
    <citation type="submission" date="2024-07" db="EMBL/GenBank/DDBJ databases">
        <title>Complete genome sequences of cellulolytic bacteria, Kitasatospora sp. CMC57 and Streptomyces sp. CMC78, isolated from Japanese agricultural soil.</title>
        <authorList>
            <person name="Hashimoto T."/>
            <person name="Ito M."/>
            <person name="Iwamoto M."/>
            <person name="Fukahori D."/>
            <person name="Shoda T."/>
            <person name="Sakoda M."/>
            <person name="Morohoshi T."/>
            <person name="Mitsuboshi M."/>
            <person name="Nishizawa T."/>
        </authorList>
    </citation>
    <scope>NUCLEOTIDE SEQUENCE</scope>
    <source>
        <strain evidence="2">CMC57</strain>
    </source>
</reference>
<protein>
    <recommendedName>
        <fullName evidence="1">Restriction endonuclease type IV Mrr domain-containing protein</fullName>
    </recommendedName>
</protein>
<accession>A0AB33JUN4</accession>
<evidence type="ECO:0000259" key="1">
    <source>
        <dbReference type="Pfam" id="PF04471"/>
    </source>
</evidence>
<evidence type="ECO:0000313" key="2">
    <source>
        <dbReference type="EMBL" id="BFP45143.1"/>
    </source>
</evidence>
<dbReference type="SUPFAM" id="SSF52980">
    <property type="entry name" value="Restriction endonuclease-like"/>
    <property type="match status" value="1"/>
</dbReference>
<dbReference type="EMBL" id="AP035881">
    <property type="protein sequence ID" value="BFP45143.1"/>
    <property type="molecule type" value="Genomic_DNA"/>
</dbReference>
<dbReference type="InterPro" id="IPR011335">
    <property type="entry name" value="Restrct_endonuc-II-like"/>
</dbReference>
<proteinExistence type="predicted"/>
<dbReference type="Pfam" id="PF04471">
    <property type="entry name" value="Mrr_cat"/>
    <property type="match status" value="1"/>
</dbReference>
<dbReference type="GO" id="GO:0015666">
    <property type="term" value="F:restriction endodeoxyribonuclease activity"/>
    <property type="evidence" value="ECO:0007669"/>
    <property type="project" value="TreeGrafter"/>
</dbReference>
<dbReference type="GO" id="GO:0009307">
    <property type="term" value="P:DNA restriction-modification system"/>
    <property type="evidence" value="ECO:0007669"/>
    <property type="project" value="InterPro"/>
</dbReference>
<dbReference type="AlphaFoldDB" id="A0AB33JUN4"/>
<gene>
    <name evidence="2" type="ORF">KCMC57_15110</name>
</gene>